<organism evidence="3 4">
    <name type="scientific">Malus domestica</name>
    <name type="common">Apple</name>
    <name type="synonym">Pyrus malus</name>
    <dbReference type="NCBI Taxonomy" id="3750"/>
    <lineage>
        <taxon>Eukaryota</taxon>
        <taxon>Viridiplantae</taxon>
        <taxon>Streptophyta</taxon>
        <taxon>Embryophyta</taxon>
        <taxon>Tracheophyta</taxon>
        <taxon>Spermatophyta</taxon>
        <taxon>Magnoliopsida</taxon>
        <taxon>eudicotyledons</taxon>
        <taxon>Gunneridae</taxon>
        <taxon>Pentapetalae</taxon>
        <taxon>rosids</taxon>
        <taxon>fabids</taxon>
        <taxon>Rosales</taxon>
        <taxon>Rosaceae</taxon>
        <taxon>Amygdaloideae</taxon>
        <taxon>Maleae</taxon>
        <taxon>Malus</taxon>
    </lineage>
</organism>
<evidence type="ECO:0008006" key="5">
    <source>
        <dbReference type="Google" id="ProtNLM"/>
    </source>
</evidence>
<dbReference type="InterPro" id="IPR023213">
    <property type="entry name" value="CAT-like_dom_sf"/>
</dbReference>
<dbReference type="SMR" id="A0A498HX22"/>
<dbReference type="PANTHER" id="PTHR31896">
    <property type="entry name" value="FAMILY REGULATORY PROTEIN, PUTATIVE (AFU_ORTHOLOGUE AFUA_3G14730)-RELATED"/>
    <property type="match status" value="1"/>
</dbReference>
<protein>
    <recommendedName>
        <fullName evidence="5">HXXXD-type acyl-transferase family protein</fullName>
    </recommendedName>
</protein>
<evidence type="ECO:0000256" key="2">
    <source>
        <dbReference type="SAM" id="MobiDB-lite"/>
    </source>
</evidence>
<feature type="region of interest" description="Disordered" evidence="2">
    <location>
        <begin position="1"/>
        <end position="20"/>
    </location>
</feature>
<accession>A0A498HX22</accession>
<evidence type="ECO:0000313" key="4">
    <source>
        <dbReference type="Proteomes" id="UP000290289"/>
    </source>
</evidence>
<dbReference type="Pfam" id="PF02458">
    <property type="entry name" value="Transferase"/>
    <property type="match status" value="1"/>
</dbReference>
<sequence length="459" mass="51504">MTPIRHISTSTIRPTNGDDDELNHRSIELTPWDLRLIQIDYIQKGLLFKKSAKREKSSSLIDHLKSTLSRTLNNFYPLAGRLALTKNDNDNTCSFFINCNGNGAEFVHAAADGVKVEDILDSVYFADDIVNHLFCMMDAWNYEGITKPLVAVQVTELVDGIFIGCSINHVVVDGTSFWHFFNTWSEISRVGPSGKISQPRPVFAREFYDGVIDLPIQLSFSNIQEIMTKKPLIGHGLSSPNSSQRVVFHFRKEKVVELKSKANVELGTTDNNTISSLQALMAHLWRAVTRARNLNPDQEVSYRIAVGVRQRMELPLPKEYIGNGALGLIVKCTAGELVRHGLGWAAFLINKKIGSLKAEEARKYMEDWVKAPTFLSNPQRDTATLDLLTGSSSRFNVYGNDFGWGRPVAVRSRTQERKVGKLTVFPGPEEGSIDFECCLWPETIRAMAEDVEFMQAMLT</sequence>
<dbReference type="GO" id="GO:0016740">
    <property type="term" value="F:transferase activity"/>
    <property type="evidence" value="ECO:0007669"/>
    <property type="project" value="UniProtKB-KW"/>
</dbReference>
<dbReference type="EMBL" id="RDQH01000341">
    <property type="protein sequence ID" value="RXH75360.1"/>
    <property type="molecule type" value="Genomic_DNA"/>
</dbReference>
<name>A0A498HX22_MALDO</name>
<reference evidence="3 4" key="1">
    <citation type="submission" date="2018-10" db="EMBL/GenBank/DDBJ databases">
        <title>A high-quality apple genome assembly.</title>
        <authorList>
            <person name="Hu J."/>
        </authorList>
    </citation>
    <scope>NUCLEOTIDE SEQUENCE [LARGE SCALE GENOMIC DNA]</scope>
    <source>
        <strain evidence="4">cv. HFTH1</strain>
        <tissue evidence="3">Young leaf</tissue>
    </source>
</reference>
<evidence type="ECO:0000256" key="1">
    <source>
        <dbReference type="ARBA" id="ARBA00022679"/>
    </source>
</evidence>
<keyword evidence="1" id="KW-0808">Transferase</keyword>
<dbReference type="InterPro" id="IPR051283">
    <property type="entry name" value="Sec_Metabolite_Acyltrans"/>
</dbReference>
<dbReference type="PANTHER" id="PTHR31896:SF39">
    <property type="entry name" value="PROTEIN ENHANCED PSEUDOMONAS SUSCEPTIBILITY 1-LIKE"/>
    <property type="match status" value="1"/>
</dbReference>
<proteinExistence type="predicted"/>
<dbReference type="Proteomes" id="UP000290289">
    <property type="component" value="Chromosome 15"/>
</dbReference>
<gene>
    <name evidence="3" type="ORF">DVH24_030081</name>
</gene>
<dbReference type="AlphaFoldDB" id="A0A498HX22"/>
<comment type="caution">
    <text evidence="3">The sequence shown here is derived from an EMBL/GenBank/DDBJ whole genome shotgun (WGS) entry which is preliminary data.</text>
</comment>
<evidence type="ECO:0000313" key="3">
    <source>
        <dbReference type="EMBL" id="RXH75360.1"/>
    </source>
</evidence>
<dbReference type="Gene3D" id="3.30.559.10">
    <property type="entry name" value="Chloramphenicol acetyltransferase-like domain"/>
    <property type="match status" value="2"/>
</dbReference>
<keyword evidence="4" id="KW-1185">Reference proteome</keyword>